<dbReference type="PANTHER" id="PTHR30399:SF1">
    <property type="entry name" value="UTP PYROPHOSPHATASE"/>
    <property type="match status" value="1"/>
</dbReference>
<dbReference type="EMBL" id="JACRTL010000001">
    <property type="protein sequence ID" value="MBC8609688.1"/>
    <property type="molecule type" value="Genomic_DNA"/>
</dbReference>
<proteinExistence type="predicted"/>
<evidence type="ECO:0000313" key="3">
    <source>
        <dbReference type="Proteomes" id="UP000632659"/>
    </source>
</evidence>
<dbReference type="InterPro" id="IPR053136">
    <property type="entry name" value="UTP_pyrophosphatase-like"/>
</dbReference>
<dbReference type="Gene3D" id="3.30.2010.10">
    <property type="entry name" value="Metalloproteases ('zincins'), catalytic domain"/>
    <property type="match status" value="1"/>
</dbReference>
<dbReference type="CDD" id="cd07344">
    <property type="entry name" value="M48_yhfN_like"/>
    <property type="match status" value="1"/>
</dbReference>
<dbReference type="InterPro" id="IPR002725">
    <property type="entry name" value="YgjP-like_metallopeptidase"/>
</dbReference>
<dbReference type="PANTHER" id="PTHR30399">
    <property type="entry name" value="UNCHARACTERIZED PROTEIN YGJP"/>
    <property type="match status" value="1"/>
</dbReference>
<reference evidence="2" key="1">
    <citation type="submission" date="2020-08" db="EMBL/GenBank/DDBJ databases">
        <title>Genome public.</title>
        <authorList>
            <person name="Liu C."/>
            <person name="Sun Q."/>
        </authorList>
    </citation>
    <scope>NUCLEOTIDE SEQUENCE</scope>
    <source>
        <strain evidence="2">NSJ-15</strain>
    </source>
</reference>
<protein>
    <submittedName>
        <fullName evidence="2">M48 family metallopeptidase</fullName>
    </submittedName>
</protein>
<name>A0A8J6TTC7_9FIRM</name>
<organism evidence="2 3">
    <name type="scientific">Massiliimalia timonensis</name>
    <dbReference type="NCBI Taxonomy" id="1987501"/>
    <lineage>
        <taxon>Bacteria</taxon>
        <taxon>Bacillati</taxon>
        <taxon>Bacillota</taxon>
        <taxon>Clostridia</taxon>
        <taxon>Eubacteriales</taxon>
        <taxon>Oscillospiraceae</taxon>
        <taxon>Massiliimalia</taxon>
    </lineage>
</organism>
<accession>A0A8J6TTC7</accession>
<dbReference type="Pfam" id="PF01863">
    <property type="entry name" value="YgjP-like"/>
    <property type="match status" value="1"/>
</dbReference>
<evidence type="ECO:0000313" key="2">
    <source>
        <dbReference type="EMBL" id="MBC8609688.1"/>
    </source>
</evidence>
<gene>
    <name evidence="2" type="ORF">H8702_00955</name>
</gene>
<dbReference type="AlphaFoldDB" id="A0A8J6TTC7"/>
<feature type="domain" description="YgjP-like metallopeptidase" evidence="1">
    <location>
        <begin position="22"/>
        <end position="231"/>
    </location>
</feature>
<evidence type="ECO:0000259" key="1">
    <source>
        <dbReference type="Pfam" id="PF01863"/>
    </source>
</evidence>
<sequence>METVVLPDATVIEYELIYKKVKNMTLRIRPDGTVTVTVNRRVSQKRAEEFVREHAAWLQKRRQLADTRRQIGLPERLEQDTQVLWLGTEYRVAWNYPAAPAVELYGDLAVVSMPDPSAEFAAKVYRDWYQAQSERVLTDALDRVFPHFEPLGLCRPRLCLRYMTSRWGSCSYHKGKITLNRYLCQLPPALIDVVTAHELAHFFHPDHSPAFYRLLEQVFPGYRETAAQLKEYFIL</sequence>
<comment type="caution">
    <text evidence="2">The sequence shown here is derived from an EMBL/GenBank/DDBJ whole genome shotgun (WGS) entry which is preliminary data.</text>
</comment>
<dbReference type="RefSeq" id="WP_187536143.1">
    <property type="nucleotide sequence ID" value="NZ_JACRTL010000001.1"/>
</dbReference>
<dbReference type="Proteomes" id="UP000632659">
    <property type="component" value="Unassembled WGS sequence"/>
</dbReference>
<keyword evidence="3" id="KW-1185">Reference proteome</keyword>